<dbReference type="EMBL" id="QTTT01000001">
    <property type="protein sequence ID" value="REE98295.1"/>
    <property type="molecule type" value="Genomic_DNA"/>
</dbReference>
<proteinExistence type="predicted"/>
<evidence type="ECO:0000256" key="1">
    <source>
        <dbReference type="SAM" id="Phobius"/>
    </source>
</evidence>
<dbReference type="InterPro" id="IPR035197">
    <property type="entry name" value="DUF5313"/>
</dbReference>
<evidence type="ECO:0000313" key="3">
    <source>
        <dbReference type="Proteomes" id="UP000256661"/>
    </source>
</evidence>
<feature type="transmembrane region" description="Helical" evidence="1">
    <location>
        <begin position="73"/>
        <end position="90"/>
    </location>
</feature>
<feature type="transmembrane region" description="Helical" evidence="1">
    <location>
        <begin position="48"/>
        <end position="67"/>
    </location>
</feature>
<dbReference type="Pfam" id="PF17240">
    <property type="entry name" value="DUF5313"/>
    <property type="match status" value="1"/>
</dbReference>
<keyword evidence="1" id="KW-0472">Membrane</keyword>
<evidence type="ECO:0000313" key="2">
    <source>
        <dbReference type="EMBL" id="REE98295.1"/>
    </source>
</evidence>
<comment type="caution">
    <text evidence="2">The sequence shown here is derived from an EMBL/GenBank/DDBJ whole genome shotgun (WGS) entry which is preliminary data.</text>
</comment>
<keyword evidence="1" id="KW-1133">Transmembrane helix</keyword>
<dbReference type="AlphaFoldDB" id="A0A3D9SZA1"/>
<keyword evidence="3" id="KW-1185">Reference proteome</keyword>
<gene>
    <name evidence="2" type="ORF">DFJ69_3780</name>
</gene>
<dbReference type="Proteomes" id="UP000256661">
    <property type="component" value="Unassembled WGS sequence"/>
</dbReference>
<accession>A0A3D9SZA1</accession>
<reference evidence="2 3" key="1">
    <citation type="submission" date="2018-08" db="EMBL/GenBank/DDBJ databases">
        <title>Sequencing the genomes of 1000 actinobacteria strains.</title>
        <authorList>
            <person name="Klenk H.-P."/>
        </authorList>
    </citation>
    <scope>NUCLEOTIDE SEQUENCE [LARGE SCALE GENOMIC DNA]</scope>
    <source>
        <strain evidence="2 3">DSM 43927</strain>
    </source>
</reference>
<keyword evidence="1" id="KW-0812">Transmembrane</keyword>
<name>A0A3D9SZA1_9ACTN</name>
<protein>
    <submittedName>
        <fullName evidence="2">Uncharacterized protein</fullName>
    </submittedName>
</protein>
<dbReference type="OrthoDB" id="5195204at2"/>
<organism evidence="2 3">
    <name type="scientific">Thermomonospora umbrina</name>
    <dbReference type="NCBI Taxonomy" id="111806"/>
    <lineage>
        <taxon>Bacteria</taxon>
        <taxon>Bacillati</taxon>
        <taxon>Actinomycetota</taxon>
        <taxon>Actinomycetes</taxon>
        <taxon>Streptosporangiales</taxon>
        <taxon>Thermomonosporaceae</taxon>
        <taxon>Thermomonospora</taxon>
    </lineage>
</organism>
<dbReference type="RefSeq" id="WP_116023772.1">
    <property type="nucleotide sequence ID" value="NZ_QTTT01000001.1"/>
</dbReference>
<sequence>MTRLSGDPGAWRRVGYTLGFRLPPDNLDWVRHDLTDAGWRGRMMARHLALMTPICALLALLPGPWWLRLSVPLLALLASVFSVAIGAPDLRDARLRRHGLPPLGRR</sequence>